<name>A0ACC2NFE9_9HYME</name>
<evidence type="ECO:0000313" key="2">
    <source>
        <dbReference type="Proteomes" id="UP001239111"/>
    </source>
</evidence>
<gene>
    <name evidence="1" type="ORF">QAD02_001228</name>
</gene>
<protein>
    <submittedName>
        <fullName evidence="1">Uncharacterized protein</fullName>
    </submittedName>
</protein>
<dbReference type="Proteomes" id="UP001239111">
    <property type="component" value="Chromosome 3"/>
</dbReference>
<comment type="caution">
    <text evidence="1">The sequence shown here is derived from an EMBL/GenBank/DDBJ whole genome shotgun (WGS) entry which is preliminary data.</text>
</comment>
<sequence>MDQTSEAFLYLRKIFNNISEAKLKAGVLNGPDIRKLMLDCTFDQRLVDIELETWRSIKDVITNFLGNRKSENHQILVDKMLSNLKMMGVNMSLKIHMMDSHLDFFPENLGAVSDEHGERFHQDIAEMEKRYGPPYIGGVSQRLHKAMLEAMHQNNCNLLEEVTQEIDRVKEIINQIDTDRSPDSTCGNNRNSHASI</sequence>
<organism evidence="1 2">
    <name type="scientific">Eretmocerus hayati</name>
    <dbReference type="NCBI Taxonomy" id="131215"/>
    <lineage>
        <taxon>Eukaryota</taxon>
        <taxon>Metazoa</taxon>
        <taxon>Ecdysozoa</taxon>
        <taxon>Arthropoda</taxon>
        <taxon>Hexapoda</taxon>
        <taxon>Insecta</taxon>
        <taxon>Pterygota</taxon>
        <taxon>Neoptera</taxon>
        <taxon>Endopterygota</taxon>
        <taxon>Hymenoptera</taxon>
        <taxon>Apocrita</taxon>
        <taxon>Proctotrupomorpha</taxon>
        <taxon>Chalcidoidea</taxon>
        <taxon>Aphelinidae</taxon>
        <taxon>Aphelininae</taxon>
        <taxon>Eretmocerus</taxon>
    </lineage>
</organism>
<evidence type="ECO:0000313" key="1">
    <source>
        <dbReference type="EMBL" id="KAJ8669969.1"/>
    </source>
</evidence>
<proteinExistence type="predicted"/>
<keyword evidence="2" id="KW-1185">Reference proteome</keyword>
<dbReference type="EMBL" id="CM056743">
    <property type="protein sequence ID" value="KAJ8669969.1"/>
    <property type="molecule type" value="Genomic_DNA"/>
</dbReference>
<accession>A0ACC2NFE9</accession>
<reference evidence="1" key="1">
    <citation type="submission" date="2023-04" db="EMBL/GenBank/DDBJ databases">
        <title>A chromosome-level genome assembly of the parasitoid wasp Eretmocerus hayati.</title>
        <authorList>
            <person name="Zhong Y."/>
            <person name="Liu S."/>
            <person name="Liu Y."/>
        </authorList>
    </citation>
    <scope>NUCLEOTIDE SEQUENCE</scope>
    <source>
        <strain evidence="1">ZJU_SS_LIU_2023</strain>
    </source>
</reference>